<dbReference type="Gene3D" id="1.10.3430.10">
    <property type="entry name" value="Ammonium transporter AmtB like domains"/>
    <property type="match status" value="1"/>
</dbReference>
<dbReference type="PANTHER" id="PTHR43029">
    <property type="entry name" value="AMMONIUM TRANSPORTER MEP2"/>
    <property type="match status" value="1"/>
</dbReference>
<reference evidence="6 7" key="1">
    <citation type="submission" date="2024-01" db="EMBL/GenBank/DDBJ databases">
        <title>The genomes of 5 underutilized Papilionoideae crops provide insights into root nodulation and disease resistanc.</title>
        <authorList>
            <person name="Jiang F."/>
        </authorList>
    </citation>
    <scope>NUCLEOTIDE SEQUENCE [LARGE SCALE GENOMIC DNA]</scope>
    <source>
        <strain evidence="6">DUOXIRENSHENG_FW03</strain>
        <tissue evidence="6">Leaves</tissue>
    </source>
</reference>
<keyword evidence="2 5" id="KW-0812">Transmembrane</keyword>
<name>A0AAN9NUU4_PSOTE</name>
<organism evidence="6 7">
    <name type="scientific">Psophocarpus tetragonolobus</name>
    <name type="common">Winged bean</name>
    <name type="synonym">Dolichos tetragonolobus</name>
    <dbReference type="NCBI Taxonomy" id="3891"/>
    <lineage>
        <taxon>Eukaryota</taxon>
        <taxon>Viridiplantae</taxon>
        <taxon>Streptophyta</taxon>
        <taxon>Embryophyta</taxon>
        <taxon>Tracheophyta</taxon>
        <taxon>Spermatophyta</taxon>
        <taxon>Magnoliopsida</taxon>
        <taxon>eudicotyledons</taxon>
        <taxon>Gunneridae</taxon>
        <taxon>Pentapetalae</taxon>
        <taxon>rosids</taxon>
        <taxon>fabids</taxon>
        <taxon>Fabales</taxon>
        <taxon>Fabaceae</taxon>
        <taxon>Papilionoideae</taxon>
        <taxon>50 kb inversion clade</taxon>
        <taxon>NPAAA clade</taxon>
        <taxon>indigoferoid/millettioid clade</taxon>
        <taxon>Phaseoleae</taxon>
        <taxon>Psophocarpus</taxon>
    </lineage>
</organism>
<evidence type="ECO:0000313" key="6">
    <source>
        <dbReference type="EMBL" id="KAK7379740.1"/>
    </source>
</evidence>
<dbReference type="PANTHER" id="PTHR43029:SF24">
    <property type="entry name" value="AMMONIUM TRANSPORTER 2 MEMBER 3"/>
    <property type="match status" value="1"/>
</dbReference>
<dbReference type="EMBL" id="JAYMYS010000017">
    <property type="protein sequence ID" value="KAK7379740.1"/>
    <property type="molecule type" value="Genomic_DNA"/>
</dbReference>
<keyword evidence="3 5" id="KW-1133">Transmembrane helix</keyword>
<dbReference type="SUPFAM" id="SSF111352">
    <property type="entry name" value="Ammonium transporter"/>
    <property type="match status" value="1"/>
</dbReference>
<dbReference type="GO" id="GO:0008519">
    <property type="term" value="F:ammonium channel activity"/>
    <property type="evidence" value="ECO:0007669"/>
    <property type="project" value="InterPro"/>
</dbReference>
<comment type="caution">
    <text evidence="6">The sequence shown here is derived from an EMBL/GenBank/DDBJ whole genome shotgun (WGS) entry which is preliminary data.</text>
</comment>
<proteinExistence type="predicted"/>
<feature type="transmembrane region" description="Helical" evidence="5">
    <location>
        <begin position="129"/>
        <end position="149"/>
    </location>
</feature>
<gene>
    <name evidence="6" type="ORF">VNO78_34430</name>
</gene>
<protein>
    <recommendedName>
        <fullName evidence="8">Ammonium transporter AmtB-like domain-containing protein</fullName>
    </recommendedName>
</protein>
<evidence type="ECO:0000256" key="1">
    <source>
        <dbReference type="ARBA" id="ARBA00004141"/>
    </source>
</evidence>
<feature type="transmembrane region" description="Helical" evidence="5">
    <location>
        <begin position="257"/>
        <end position="277"/>
    </location>
</feature>
<evidence type="ECO:0000256" key="5">
    <source>
        <dbReference type="SAM" id="Phobius"/>
    </source>
</evidence>
<keyword evidence="7" id="KW-1185">Reference proteome</keyword>
<dbReference type="InterPro" id="IPR001905">
    <property type="entry name" value="Ammonium_transpt"/>
</dbReference>
<dbReference type="InterPro" id="IPR029020">
    <property type="entry name" value="Ammonium/urea_transptr"/>
</dbReference>
<evidence type="ECO:0000256" key="3">
    <source>
        <dbReference type="ARBA" id="ARBA00022989"/>
    </source>
</evidence>
<evidence type="ECO:0000256" key="2">
    <source>
        <dbReference type="ARBA" id="ARBA00022692"/>
    </source>
</evidence>
<comment type="subcellular location">
    <subcellularLocation>
        <location evidence="1">Membrane</location>
        <topology evidence="1">Multi-pass membrane protein</topology>
    </subcellularLocation>
</comment>
<evidence type="ECO:0000256" key="4">
    <source>
        <dbReference type="ARBA" id="ARBA00023136"/>
    </source>
</evidence>
<feature type="transmembrane region" description="Helical" evidence="5">
    <location>
        <begin position="202"/>
        <end position="222"/>
    </location>
</feature>
<feature type="transmembrane region" description="Helical" evidence="5">
    <location>
        <begin position="169"/>
        <end position="190"/>
    </location>
</feature>
<evidence type="ECO:0008006" key="8">
    <source>
        <dbReference type="Google" id="ProtNLM"/>
    </source>
</evidence>
<dbReference type="GO" id="GO:0005886">
    <property type="term" value="C:plasma membrane"/>
    <property type="evidence" value="ECO:0007669"/>
    <property type="project" value="TreeGrafter"/>
</dbReference>
<evidence type="ECO:0000313" key="7">
    <source>
        <dbReference type="Proteomes" id="UP001386955"/>
    </source>
</evidence>
<keyword evidence="4 5" id="KW-0472">Membrane</keyword>
<dbReference type="Proteomes" id="UP001386955">
    <property type="component" value="Unassembled WGS sequence"/>
</dbReference>
<accession>A0AAN9NUU4</accession>
<dbReference type="AlphaFoldDB" id="A0AAN9NUU4"/>
<feature type="transmembrane region" description="Helical" evidence="5">
    <location>
        <begin position="297"/>
        <end position="318"/>
    </location>
</feature>
<sequence length="341" mass="37685">MSYSNVLSLRKRPLYYPYGSNKSLEFHLHQRREAKKAQGKEKKRECVFLVRVKSGQRGNKEVGHDGDTGCHRGTRKSTTLNEGISLWNRQAATLIGKYLCSSRVGLTCSGGKAIPWLKGSLMFAQYGKAVSLLQLGTLGISVAGAYRILQEGVASGFKSPSMSIVFRRYPHLLGFLAHYMGFGTKLLSFVGKPNHALAEKFLLAKVLTLLVLSAFGTIMASLREKYCDSFVFWRRGCCSRNDDGPRLHGAGLMNSRAAILIGALLGSIPWYTMMVLHKKSAFYLSVDDTLGVFQTHAVAGLLGGCLFYLICILISCIVDLRMKEDDHEVDDDVHGEEAYAL</sequence>